<dbReference type="InParanoid" id="A0A136JCP5"/>
<dbReference type="GO" id="GO:0000981">
    <property type="term" value="F:DNA-binding transcription factor activity, RNA polymerase II-specific"/>
    <property type="evidence" value="ECO:0007669"/>
    <property type="project" value="InterPro"/>
</dbReference>
<evidence type="ECO:0000256" key="4">
    <source>
        <dbReference type="ARBA" id="ARBA00023163"/>
    </source>
</evidence>
<feature type="region of interest" description="Disordered" evidence="6">
    <location>
        <begin position="157"/>
        <end position="184"/>
    </location>
</feature>
<dbReference type="PANTHER" id="PTHR31845:SF17">
    <property type="entry name" value="ZN(II)2CYS6 TRANSCRIPTION FACTOR (EUROFUNG)"/>
    <property type="match status" value="1"/>
</dbReference>
<name>A0A136JCP5_9PEZI</name>
<dbReference type="InterPro" id="IPR036864">
    <property type="entry name" value="Zn2-C6_fun-type_DNA-bd_sf"/>
</dbReference>
<dbReference type="InterPro" id="IPR051089">
    <property type="entry name" value="prtT"/>
</dbReference>
<dbReference type="SUPFAM" id="SSF57701">
    <property type="entry name" value="Zn2/Cys6 DNA-binding domain"/>
    <property type="match status" value="1"/>
</dbReference>
<reference evidence="9" key="1">
    <citation type="submission" date="2016-02" db="EMBL/GenBank/DDBJ databases">
        <title>Draft genome sequence of Microdochium bolleyi, a fungal endophyte of beachgrass.</title>
        <authorList>
            <consortium name="DOE Joint Genome Institute"/>
            <person name="David A.S."/>
            <person name="May G."/>
            <person name="Haridas S."/>
            <person name="Lim J."/>
            <person name="Wang M."/>
            <person name="Labutti K."/>
            <person name="Lipzen A."/>
            <person name="Barry K."/>
            <person name="Grigoriev I.V."/>
        </authorList>
    </citation>
    <scope>NUCLEOTIDE SEQUENCE [LARGE SCALE GENOMIC DNA]</scope>
    <source>
        <strain evidence="9">J235TASD1</strain>
    </source>
</reference>
<dbReference type="GO" id="GO:0000976">
    <property type="term" value="F:transcription cis-regulatory region binding"/>
    <property type="evidence" value="ECO:0007669"/>
    <property type="project" value="TreeGrafter"/>
</dbReference>
<feature type="region of interest" description="Disordered" evidence="6">
    <location>
        <begin position="1"/>
        <end position="22"/>
    </location>
</feature>
<evidence type="ECO:0000313" key="9">
    <source>
        <dbReference type="Proteomes" id="UP000070501"/>
    </source>
</evidence>
<dbReference type="CDD" id="cd00067">
    <property type="entry name" value="GAL4"/>
    <property type="match status" value="1"/>
</dbReference>
<evidence type="ECO:0000256" key="1">
    <source>
        <dbReference type="ARBA" id="ARBA00004123"/>
    </source>
</evidence>
<protein>
    <recommendedName>
        <fullName evidence="7">Zn(2)-C6 fungal-type domain-containing protein</fullName>
    </recommendedName>
</protein>
<dbReference type="PROSITE" id="PS00463">
    <property type="entry name" value="ZN2_CY6_FUNGAL_1"/>
    <property type="match status" value="1"/>
</dbReference>
<comment type="subcellular location">
    <subcellularLocation>
        <location evidence="1">Nucleus</location>
    </subcellularLocation>
</comment>
<dbReference type="PANTHER" id="PTHR31845">
    <property type="entry name" value="FINGER DOMAIN PROTEIN, PUTATIVE-RELATED"/>
    <property type="match status" value="1"/>
</dbReference>
<dbReference type="AlphaFoldDB" id="A0A136JCP5"/>
<keyword evidence="9" id="KW-1185">Reference proteome</keyword>
<sequence length="737" mass="79346">MSAHLKRKRGDGADGANRTHESRKMVATAACTACRKQKIKCDMPSEAPPCSRCQRRGLACVLHTATLRNGVTTDHRQVSLLSDDVASLYATLQAVCGRLDMEPPRPLRSTHDGSPENGNSAQSAIDDAEVYELSAPASPSALQAPIHPYLSSAHEKQDSALTNGGGNHAAAAERPARGKTSSERQDLVSKGLLTAEIAELLVQRYLLHFDRFLYGIARHYNNAAEVRTASPTLLAAMCAVSAFHDLDHKDVFGVCYKEYRALVSASLFDKRGIEYIRALCIGTFWLLDSSRILLSDAVRRAADCRLHSHFRRLRTAATSPRGGTSTSPASVATAAAAAASVVEKQGAVGNKSDENNEDDARDKIRLWYLLFISDRHLTILHNRDSLIWQEKDAIDNRDMFLANDANGGVASETSNLDVRLMSQVSLLVIMGHIRDVIGGSEQGKPIPKSFGVQFSHFAHELDQWYDKFVPSFEPDQHIGTFPLAGLKMHYQYARLYLAHHIFRGLAPGQPIAAHFLPQALAARSAALAVFAVVLEDEAFGANIVGMPVYFHVMISFAGHFLLSEVVMKHREQLGIVAAEGPLGQVDQDLGRVAAVLTLLARSARAVPRQHPIARAVAGLTRRLEECTAALGTGSILVDSPFQSLHHHQAPTGDAGVGAGPGIAGGGGGGAAAPFMTGLSGGHIDVRQPMADTMIFPSSTSALDFGAMGGLSEDLLYPDFGDFDMVFAEPHAHFGPRS</sequence>
<keyword evidence="3" id="KW-0238">DNA-binding</keyword>
<dbReference type="Proteomes" id="UP000070501">
    <property type="component" value="Unassembled WGS sequence"/>
</dbReference>
<dbReference type="OrthoDB" id="4060227at2759"/>
<keyword evidence="4" id="KW-0804">Transcription</keyword>
<dbReference type="InterPro" id="IPR001138">
    <property type="entry name" value="Zn2Cys6_DnaBD"/>
</dbReference>
<feature type="compositionally biased region" description="Basic and acidic residues" evidence="6">
    <location>
        <begin position="174"/>
        <end position="184"/>
    </location>
</feature>
<dbReference type="CDD" id="cd12148">
    <property type="entry name" value="fungal_TF_MHR"/>
    <property type="match status" value="1"/>
</dbReference>
<dbReference type="PROSITE" id="PS50048">
    <property type="entry name" value="ZN2_CY6_FUNGAL_2"/>
    <property type="match status" value="1"/>
</dbReference>
<evidence type="ECO:0000256" key="5">
    <source>
        <dbReference type="ARBA" id="ARBA00023242"/>
    </source>
</evidence>
<evidence type="ECO:0000259" key="7">
    <source>
        <dbReference type="PROSITE" id="PS50048"/>
    </source>
</evidence>
<dbReference type="EMBL" id="KQ964247">
    <property type="protein sequence ID" value="KXJ94914.1"/>
    <property type="molecule type" value="Genomic_DNA"/>
</dbReference>
<keyword evidence="2" id="KW-0805">Transcription regulation</keyword>
<evidence type="ECO:0000256" key="6">
    <source>
        <dbReference type="SAM" id="MobiDB-lite"/>
    </source>
</evidence>
<dbReference type="GO" id="GO:0005634">
    <property type="term" value="C:nucleus"/>
    <property type="evidence" value="ECO:0007669"/>
    <property type="project" value="UniProtKB-SubCell"/>
</dbReference>
<gene>
    <name evidence="8" type="ORF">Micbo1qcDRAFT_221405</name>
</gene>
<dbReference type="GO" id="GO:0008270">
    <property type="term" value="F:zinc ion binding"/>
    <property type="evidence" value="ECO:0007669"/>
    <property type="project" value="InterPro"/>
</dbReference>
<evidence type="ECO:0000256" key="2">
    <source>
        <dbReference type="ARBA" id="ARBA00023015"/>
    </source>
</evidence>
<dbReference type="Pfam" id="PF00172">
    <property type="entry name" value="Zn_clus"/>
    <property type="match status" value="1"/>
</dbReference>
<keyword evidence="5" id="KW-0539">Nucleus</keyword>
<proteinExistence type="predicted"/>
<organism evidence="8 9">
    <name type="scientific">Microdochium bolleyi</name>
    <dbReference type="NCBI Taxonomy" id="196109"/>
    <lineage>
        <taxon>Eukaryota</taxon>
        <taxon>Fungi</taxon>
        <taxon>Dikarya</taxon>
        <taxon>Ascomycota</taxon>
        <taxon>Pezizomycotina</taxon>
        <taxon>Sordariomycetes</taxon>
        <taxon>Xylariomycetidae</taxon>
        <taxon>Xylariales</taxon>
        <taxon>Microdochiaceae</taxon>
        <taxon>Microdochium</taxon>
    </lineage>
</organism>
<evidence type="ECO:0000256" key="3">
    <source>
        <dbReference type="ARBA" id="ARBA00023125"/>
    </source>
</evidence>
<feature type="domain" description="Zn(2)-C6 fungal-type" evidence="7">
    <location>
        <begin position="30"/>
        <end position="62"/>
    </location>
</feature>
<dbReference type="Gene3D" id="4.10.240.10">
    <property type="entry name" value="Zn(2)-C6 fungal-type DNA-binding domain"/>
    <property type="match status" value="1"/>
</dbReference>
<feature type="region of interest" description="Disordered" evidence="6">
    <location>
        <begin position="100"/>
        <end position="121"/>
    </location>
</feature>
<feature type="compositionally biased region" description="Basic and acidic residues" evidence="6">
    <location>
        <begin position="100"/>
        <end position="114"/>
    </location>
</feature>
<dbReference type="SMART" id="SM00066">
    <property type="entry name" value="GAL4"/>
    <property type="match status" value="1"/>
</dbReference>
<accession>A0A136JCP5</accession>
<evidence type="ECO:0000313" key="8">
    <source>
        <dbReference type="EMBL" id="KXJ94914.1"/>
    </source>
</evidence>